<dbReference type="Gene3D" id="2.40.50.90">
    <property type="match status" value="1"/>
</dbReference>
<evidence type="ECO:0000313" key="2">
    <source>
        <dbReference type="EMBL" id="KEI67006.1"/>
    </source>
</evidence>
<dbReference type="GO" id="GO:1990599">
    <property type="term" value="F:3' overhang single-stranded DNA endodeoxyribonuclease activity"/>
    <property type="evidence" value="ECO:0007669"/>
    <property type="project" value="UniProtKB-EC"/>
</dbReference>
<dbReference type="EC" id="3.1.31.1" evidence="2"/>
<evidence type="ECO:0000259" key="1">
    <source>
        <dbReference type="PROSITE" id="PS50830"/>
    </source>
</evidence>
<dbReference type="PROSITE" id="PS50830">
    <property type="entry name" value="TNASE_3"/>
    <property type="match status" value="1"/>
</dbReference>
<keyword evidence="2" id="KW-0378">Hydrolase</keyword>
<accession>A0A073CFV0</accession>
<keyword evidence="3" id="KW-1185">Reference proteome</keyword>
<dbReference type="RefSeq" id="WP_042153975.1">
    <property type="nucleotide sequence ID" value="NZ_CM002803.1"/>
</dbReference>
<gene>
    <name evidence="2" type="ORF">A19Y_2037</name>
</gene>
<protein>
    <submittedName>
        <fullName evidence="2">Nuclease (SNase-like protein)</fullName>
        <ecNumber evidence="2">3.1.31.1</ecNumber>
    </submittedName>
</protein>
<dbReference type="GeneID" id="77289442"/>
<dbReference type="InterPro" id="IPR016071">
    <property type="entry name" value="Staphylococal_nuclease_OB-fold"/>
</dbReference>
<dbReference type="InterPro" id="IPR035437">
    <property type="entry name" value="SNase_OB-fold_sf"/>
</dbReference>
<dbReference type="SUPFAM" id="SSF50199">
    <property type="entry name" value="Staphylococcal nuclease"/>
    <property type="match status" value="1"/>
</dbReference>
<evidence type="ECO:0000313" key="3">
    <source>
        <dbReference type="Proteomes" id="UP000027395"/>
    </source>
</evidence>
<dbReference type="EMBL" id="CM002803">
    <property type="protein sequence ID" value="KEI67006.1"/>
    <property type="molecule type" value="Genomic_DNA"/>
</dbReference>
<dbReference type="AlphaFoldDB" id="A0A073CFV0"/>
<dbReference type="STRING" id="388467.A19Y_2037"/>
<dbReference type="HOGENOM" id="CLU_933321_0_0_3"/>
<dbReference type="Pfam" id="PF00565">
    <property type="entry name" value="SNase"/>
    <property type="match status" value="1"/>
</dbReference>
<dbReference type="PATRIC" id="fig|388467.6.peg.1984"/>
<name>A0A073CFV0_PLAA1</name>
<feature type="domain" description="TNase-like" evidence="1">
    <location>
        <begin position="4"/>
        <end position="151"/>
    </location>
</feature>
<dbReference type="SMART" id="SM00318">
    <property type="entry name" value="SNc"/>
    <property type="match status" value="1"/>
</dbReference>
<dbReference type="Proteomes" id="UP000027395">
    <property type="component" value="Chromosome"/>
</dbReference>
<dbReference type="eggNOG" id="COG1525">
    <property type="taxonomic scope" value="Bacteria"/>
</dbReference>
<proteinExistence type="predicted"/>
<sequence>MGTRIKNLQVTKVVDGDTIKVLLNDKREFLRLDCVDTEEILNHDSKPRTNAGIAAAEMAQQYFMNEHGFLTKVDIEFDGNEPAEVCLEKYRDHHGRLICYVHKQGENYNLKLIKEGWSPYFIKYGNSRLYHQEMMRAEADAQAHNRMIWNRQTNESSAFRNYTILMPWWSLRAAIVDDFRRYGQPNGVLSVRLDYPNILLAAMKQQSITIFCDLQEGITKWIGNSGIIHTGTKDRNLKLWIPEASNNKDSPIIHLINKRYTGLGRSYVYISGQVTMYRDKPEITLTHLQQLSDFCPIIQAKNLANSPTLTYNNTQK</sequence>
<reference evidence="2 3" key="1">
    <citation type="journal article" date="2014" name="Appl. Environ. Microbiol.">
        <title>Elucidation of insertion elements encoded on plasmids and in vitro construction of shuttle vectors from the toxic cyanobacterium Planktothrix.</title>
        <authorList>
            <person name="Christiansen G."/>
            <person name="Goesmann A."/>
            <person name="Kurmayer R."/>
        </authorList>
    </citation>
    <scope>NUCLEOTIDE SEQUENCE [LARGE SCALE GENOMIC DNA]</scope>
    <source>
        <strain evidence="2 3">NIVA-CYA 126/8</strain>
    </source>
</reference>
<organism evidence="2 3">
    <name type="scientific">Planktothrix agardhii (strain NIVA-CYA 126/8)</name>
    <dbReference type="NCBI Taxonomy" id="388467"/>
    <lineage>
        <taxon>Bacteria</taxon>
        <taxon>Bacillati</taxon>
        <taxon>Cyanobacteriota</taxon>
        <taxon>Cyanophyceae</taxon>
        <taxon>Oscillatoriophycideae</taxon>
        <taxon>Oscillatoriales</taxon>
        <taxon>Microcoleaceae</taxon>
        <taxon>Planktothrix</taxon>
    </lineage>
</organism>